<dbReference type="PRINTS" id="PR00420">
    <property type="entry name" value="RNGMNOXGNASE"/>
</dbReference>
<sequence length="405" mass="44636">MTKNQTPFKIALIGAGPASLTLANILQRNAVLFSIFESSSQIRTAGGSLDLHPESGQLALKEAGLWTEFTKYTRPESDVLKLLNVDTGEIYWDGNAGDGPRDSHKEQDPYAGHPEIDRQALVSILFQGLKQGTVTFNKKAINIVPTPDSTNKYDVHFADGTIDSAFDLVIGGDGAWSKVRNLLSATKPHYSGISAIETWCNNVQANAWLLNFIGAGSCFGFGEGRTVQAQRQGDGRLMTYACLRCPEDHIQTCGIDWEDKDAARKQWMNRYFSDISPELRRVVMECRDSLVARALYELPVGFRWEAREGVTLVGDAAHVMTPFAGVGVNVAMMDSLVLAGEIVRAWRGEKGLGEAVRAYEEEMFPRAERFARKTMKGKVGHFSKDGARNMAEMLTAPYDEGKLSD</sequence>
<keyword evidence="1" id="KW-0285">Flavoprotein</keyword>
<keyword evidence="3" id="KW-0560">Oxidoreductase</keyword>
<evidence type="ECO:0000256" key="3">
    <source>
        <dbReference type="ARBA" id="ARBA00023002"/>
    </source>
</evidence>
<dbReference type="PANTHER" id="PTHR46972">
    <property type="entry name" value="MONOOXYGENASE ASQM-RELATED"/>
    <property type="match status" value="1"/>
</dbReference>
<protein>
    <submittedName>
        <fullName evidence="6">Monooxygenase</fullName>
    </submittedName>
</protein>
<evidence type="ECO:0000313" key="7">
    <source>
        <dbReference type="Proteomes" id="UP000240883"/>
    </source>
</evidence>
<dbReference type="Pfam" id="PF01494">
    <property type="entry name" value="FAD_binding_3"/>
    <property type="match status" value="1"/>
</dbReference>
<evidence type="ECO:0000256" key="4">
    <source>
        <dbReference type="ARBA" id="ARBA00023033"/>
    </source>
</evidence>
<dbReference type="PANTHER" id="PTHR46972:SF1">
    <property type="entry name" value="FAD DEPENDENT OXIDOREDUCTASE DOMAIN-CONTAINING PROTEIN"/>
    <property type="match status" value="1"/>
</dbReference>
<keyword evidence="4 6" id="KW-0503">Monooxygenase</keyword>
<name>A0A2T2N1J4_CORCC</name>
<dbReference type="InterPro" id="IPR036188">
    <property type="entry name" value="FAD/NAD-bd_sf"/>
</dbReference>
<feature type="domain" description="FAD-binding" evidence="5">
    <location>
        <begin position="10"/>
        <end position="373"/>
    </location>
</feature>
<keyword evidence="7" id="KW-1185">Reference proteome</keyword>
<dbReference type="GO" id="GO:0004497">
    <property type="term" value="F:monooxygenase activity"/>
    <property type="evidence" value="ECO:0007669"/>
    <property type="project" value="UniProtKB-KW"/>
</dbReference>
<dbReference type="EMBL" id="KZ678157">
    <property type="protein sequence ID" value="PSN59315.1"/>
    <property type="molecule type" value="Genomic_DNA"/>
</dbReference>
<dbReference type="STRING" id="1448308.A0A2T2N1J4"/>
<dbReference type="Gene3D" id="3.50.50.60">
    <property type="entry name" value="FAD/NAD(P)-binding domain"/>
    <property type="match status" value="1"/>
</dbReference>
<accession>A0A2T2N1J4</accession>
<dbReference type="Proteomes" id="UP000240883">
    <property type="component" value="Unassembled WGS sequence"/>
</dbReference>
<evidence type="ECO:0000259" key="5">
    <source>
        <dbReference type="Pfam" id="PF01494"/>
    </source>
</evidence>
<evidence type="ECO:0000313" key="6">
    <source>
        <dbReference type="EMBL" id="PSN59315.1"/>
    </source>
</evidence>
<gene>
    <name evidence="6" type="ORF">BS50DRAFT_565751</name>
</gene>
<proteinExistence type="predicted"/>
<dbReference type="AlphaFoldDB" id="A0A2T2N1J4"/>
<dbReference type="GO" id="GO:0071949">
    <property type="term" value="F:FAD binding"/>
    <property type="evidence" value="ECO:0007669"/>
    <property type="project" value="InterPro"/>
</dbReference>
<dbReference type="SUPFAM" id="SSF51905">
    <property type="entry name" value="FAD/NAD(P)-binding domain"/>
    <property type="match status" value="1"/>
</dbReference>
<keyword evidence="2" id="KW-0274">FAD</keyword>
<evidence type="ECO:0000256" key="2">
    <source>
        <dbReference type="ARBA" id="ARBA00022827"/>
    </source>
</evidence>
<organism evidence="6 7">
    <name type="scientific">Corynespora cassiicola Philippines</name>
    <dbReference type="NCBI Taxonomy" id="1448308"/>
    <lineage>
        <taxon>Eukaryota</taxon>
        <taxon>Fungi</taxon>
        <taxon>Dikarya</taxon>
        <taxon>Ascomycota</taxon>
        <taxon>Pezizomycotina</taxon>
        <taxon>Dothideomycetes</taxon>
        <taxon>Pleosporomycetidae</taxon>
        <taxon>Pleosporales</taxon>
        <taxon>Corynesporascaceae</taxon>
        <taxon>Corynespora</taxon>
    </lineage>
</organism>
<dbReference type="InterPro" id="IPR002938">
    <property type="entry name" value="FAD-bd"/>
</dbReference>
<evidence type="ECO:0000256" key="1">
    <source>
        <dbReference type="ARBA" id="ARBA00022630"/>
    </source>
</evidence>
<dbReference type="OrthoDB" id="655030at2759"/>
<reference evidence="6 7" key="1">
    <citation type="journal article" date="2018" name="Front. Microbiol.">
        <title>Genome-Wide Analysis of Corynespora cassiicola Leaf Fall Disease Putative Effectors.</title>
        <authorList>
            <person name="Lopez D."/>
            <person name="Ribeiro S."/>
            <person name="Label P."/>
            <person name="Fumanal B."/>
            <person name="Venisse J.S."/>
            <person name="Kohler A."/>
            <person name="de Oliveira R.R."/>
            <person name="Labutti K."/>
            <person name="Lipzen A."/>
            <person name="Lail K."/>
            <person name="Bauer D."/>
            <person name="Ohm R.A."/>
            <person name="Barry K.W."/>
            <person name="Spatafora J."/>
            <person name="Grigoriev I.V."/>
            <person name="Martin F.M."/>
            <person name="Pujade-Renaud V."/>
        </authorList>
    </citation>
    <scope>NUCLEOTIDE SEQUENCE [LARGE SCALE GENOMIC DNA]</scope>
    <source>
        <strain evidence="6 7">Philippines</strain>
    </source>
</reference>